<dbReference type="PROSITE" id="PS00092">
    <property type="entry name" value="N6_MTASE"/>
    <property type="match status" value="1"/>
</dbReference>
<evidence type="ECO:0000256" key="2">
    <source>
        <dbReference type="ARBA" id="ARBA00022603"/>
    </source>
</evidence>
<protein>
    <recommendedName>
        <fullName evidence="6">tRNA1(Val) (adenine(37)-N6)-methyltransferase</fullName>
        <ecNumber evidence="6">2.1.1.223</ecNumber>
    </recommendedName>
    <alternativeName>
        <fullName evidence="6">tRNA m6A37 methyltransferase</fullName>
    </alternativeName>
</protein>
<comment type="function">
    <text evidence="6">Specifically methylates the adenine in position 37 of tRNA(1)(Val) (anticodon cmo5UAC).</text>
</comment>
<dbReference type="InterPro" id="IPR050210">
    <property type="entry name" value="tRNA_Adenine-N(6)_MTase"/>
</dbReference>
<dbReference type="Proteomes" id="UP000317355">
    <property type="component" value="Unassembled WGS sequence"/>
</dbReference>
<organism evidence="8 9">
    <name type="scientific">Sedimenticola thiotaurini</name>
    <dbReference type="NCBI Taxonomy" id="1543721"/>
    <lineage>
        <taxon>Bacteria</taxon>
        <taxon>Pseudomonadati</taxon>
        <taxon>Pseudomonadota</taxon>
        <taxon>Gammaproteobacteria</taxon>
        <taxon>Chromatiales</taxon>
        <taxon>Sedimenticolaceae</taxon>
        <taxon>Sedimenticola</taxon>
    </lineage>
</organism>
<evidence type="ECO:0000256" key="3">
    <source>
        <dbReference type="ARBA" id="ARBA00022679"/>
    </source>
</evidence>
<dbReference type="EMBL" id="VMRY01000035">
    <property type="protein sequence ID" value="TVT55272.1"/>
    <property type="molecule type" value="Genomic_DNA"/>
</dbReference>
<feature type="domain" description="Methyltransferase small" evidence="7">
    <location>
        <begin position="35"/>
        <end position="132"/>
    </location>
</feature>
<dbReference type="HAMAP" id="MF_01872">
    <property type="entry name" value="tRNA_methyltr_YfiC"/>
    <property type="match status" value="1"/>
</dbReference>
<accession>A0A558D2N3</accession>
<evidence type="ECO:0000256" key="4">
    <source>
        <dbReference type="ARBA" id="ARBA00022691"/>
    </source>
</evidence>
<dbReference type="GO" id="GO:0003676">
    <property type="term" value="F:nucleic acid binding"/>
    <property type="evidence" value="ECO:0007669"/>
    <property type="project" value="InterPro"/>
</dbReference>
<dbReference type="InterPro" id="IPR029063">
    <property type="entry name" value="SAM-dependent_MTases_sf"/>
</dbReference>
<dbReference type="CDD" id="cd02440">
    <property type="entry name" value="AdoMet_MTases"/>
    <property type="match status" value="1"/>
</dbReference>
<evidence type="ECO:0000313" key="9">
    <source>
        <dbReference type="Proteomes" id="UP000317355"/>
    </source>
</evidence>
<keyword evidence="1 6" id="KW-0963">Cytoplasm</keyword>
<keyword evidence="3 6" id="KW-0808">Transferase</keyword>
<proteinExistence type="inferred from homology"/>
<dbReference type="GO" id="GO:0005737">
    <property type="term" value="C:cytoplasm"/>
    <property type="evidence" value="ECO:0007669"/>
    <property type="project" value="UniProtKB-SubCell"/>
</dbReference>
<comment type="caution">
    <text evidence="8">The sequence shown here is derived from an EMBL/GenBank/DDBJ whole genome shotgun (WGS) entry which is preliminary data.</text>
</comment>
<gene>
    <name evidence="8" type="ORF">FHK82_08885</name>
</gene>
<sequence>MSVFQFQQFSVQQVESAMKVCTDATLFGAMAPIAGGEQVLDIGAGSGLLSLIAMQLGAGSVTAVELTEEACRDAQHNFSASPWSDKLTLLHQSIQLFAAQSKMRFNLIISNPPFFEQHSKSPKALRQIARHTDQLSHVELIHIAASLLDEAGRFYLLIPVHSVERVVTTATDHGLFLTQRVDYAGFEHNQAKVAALIFQRSAEMFVHRRLSIYNAPRIYADESARYLAPFLLRFSAAAASVG</sequence>
<dbReference type="InterPro" id="IPR022882">
    <property type="entry name" value="tRNA_adenine-N6_MeTrfase"/>
</dbReference>
<evidence type="ECO:0000256" key="1">
    <source>
        <dbReference type="ARBA" id="ARBA00022490"/>
    </source>
</evidence>
<evidence type="ECO:0000256" key="5">
    <source>
        <dbReference type="ARBA" id="ARBA00022694"/>
    </source>
</evidence>
<name>A0A558D2N3_9GAMM</name>
<comment type="subcellular location">
    <subcellularLocation>
        <location evidence="6">Cytoplasm</location>
    </subcellularLocation>
</comment>
<dbReference type="InterPro" id="IPR002052">
    <property type="entry name" value="DNA_methylase_N6_adenine_CS"/>
</dbReference>
<keyword evidence="2 6" id="KW-0489">Methyltransferase</keyword>
<dbReference type="Pfam" id="PF05175">
    <property type="entry name" value="MTS"/>
    <property type="match status" value="1"/>
</dbReference>
<dbReference type="Gene3D" id="3.40.50.150">
    <property type="entry name" value="Vaccinia Virus protein VP39"/>
    <property type="match status" value="1"/>
</dbReference>
<dbReference type="EC" id="2.1.1.223" evidence="6"/>
<dbReference type="InterPro" id="IPR007848">
    <property type="entry name" value="Small_mtfrase_dom"/>
</dbReference>
<dbReference type="GO" id="GO:0032259">
    <property type="term" value="P:methylation"/>
    <property type="evidence" value="ECO:0007669"/>
    <property type="project" value="UniProtKB-KW"/>
</dbReference>
<evidence type="ECO:0000313" key="8">
    <source>
        <dbReference type="EMBL" id="TVT55272.1"/>
    </source>
</evidence>
<evidence type="ECO:0000259" key="7">
    <source>
        <dbReference type="Pfam" id="PF05175"/>
    </source>
</evidence>
<dbReference type="SUPFAM" id="SSF53335">
    <property type="entry name" value="S-adenosyl-L-methionine-dependent methyltransferases"/>
    <property type="match status" value="1"/>
</dbReference>
<dbReference type="PANTHER" id="PTHR47739">
    <property type="entry name" value="TRNA1(VAL) (ADENINE(37)-N6)-METHYLTRANSFERASE"/>
    <property type="match status" value="1"/>
</dbReference>
<evidence type="ECO:0000256" key="6">
    <source>
        <dbReference type="HAMAP-Rule" id="MF_01872"/>
    </source>
</evidence>
<dbReference type="GO" id="GO:0008033">
    <property type="term" value="P:tRNA processing"/>
    <property type="evidence" value="ECO:0007669"/>
    <property type="project" value="UniProtKB-UniRule"/>
</dbReference>
<dbReference type="PANTHER" id="PTHR47739:SF1">
    <property type="entry name" value="TRNA1(VAL) (ADENINE(37)-N6)-METHYLTRANSFERASE"/>
    <property type="match status" value="1"/>
</dbReference>
<keyword evidence="5 6" id="KW-0819">tRNA processing</keyword>
<comment type="catalytic activity">
    <reaction evidence="6">
        <text>adenosine(37) in tRNA1(Val) + S-adenosyl-L-methionine = N(6)-methyladenosine(37) in tRNA1(Val) + S-adenosyl-L-homocysteine + H(+)</text>
        <dbReference type="Rhea" id="RHEA:43160"/>
        <dbReference type="Rhea" id="RHEA-COMP:10369"/>
        <dbReference type="Rhea" id="RHEA-COMP:10370"/>
        <dbReference type="ChEBI" id="CHEBI:15378"/>
        <dbReference type="ChEBI" id="CHEBI:57856"/>
        <dbReference type="ChEBI" id="CHEBI:59789"/>
        <dbReference type="ChEBI" id="CHEBI:74411"/>
        <dbReference type="ChEBI" id="CHEBI:74449"/>
        <dbReference type="EC" id="2.1.1.223"/>
    </reaction>
</comment>
<comment type="similarity">
    <text evidence="6">Belongs to the methyltransferase superfamily. tRNA (adenine-N(6)-)-methyltransferase family.</text>
</comment>
<keyword evidence="4 6" id="KW-0949">S-adenosyl-L-methionine</keyword>
<dbReference type="GO" id="GO:0016430">
    <property type="term" value="F:tRNA (adenine-N6)-methyltransferase activity"/>
    <property type="evidence" value="ECO:0007669"/>
    <property type="project" value="UniProtKB-UniRule"/>
</dbReference>
<reference evidence="8 9" key="1">
    <citation type="submission" date="2019-07" db="EMBL/GenBank/DDBJ databases">
        <title>The pathways for chlorine oxyanion respiration interact through the shared metabolite chlorate.</title>
        <authorList>
            <person name="Barnum T.P."/>
            <person name="Cheng Y."/>
            <person name="Hill K.A."/>
            <person name="Lucas L.N."/>
            <person name="Carlson H.K."/>
            <person name="Coates J.D."/>
        </authorList>
    </citation>
    <scope>NUCLEOTIDE SEQUENCE [LARGE SCALE GENOMIC DNA]</scope>
    <source>
        <strain evidence="8">BK-3</strain>
    </source>
</reference>
<dbReference type="AlphaFoldDB" id="A0A558D2N3"/>